<protein>
    <submittedName>
        <fullName evidence="2">tRNA (Adenine(22)-N(1))-methyltransferase</fullName>
    </submittedName>
</protein>
<feature type="compositionally biased region" description="Basic and acidic residues" evidence="1">
    <location>
        <begin position="1"/>
        <end position="12"/>
    </location>
</feature>
<comment type="caution">
    <text evidence="2">The sequence shown here is derived from an EMBL/GenBank/DDBJ whole genome shotgun (WGS) entry which is preliminary data.</text>
</comment>
<dbReference type="Gene3D" id="3.40.50.150">
    <property type="entry name" value="Vaccinia Virus protein VP39"/>
    <property type="match status" value="1"/>
</dbReference>
<dbReference type="Gene3D" id="1.10.287.1890">
    <property type="match status" value="1"/>
</dbReference>
<dbReference type="PANTHER" id="PTHR38451">
    <property type="entry name" value="TRNA (ADENINE(22)-N(1))-METHYLTRANSFERASE"/>
    <property type="match status" value="1"/>
</dbReference>
<evidence type="ECO:0000313" key="3">
    <source>
        <dbReference type="Proteomes" id="UP001595843"/>
    </source>
</evidence>
<reference evidence="3" key="1">
    <citation type="journal article" date="2019" name="Int. J. Syst. Evol. Microbiol.">
        <title>The Global Catalogue of Microorganisms (GCM) 10K type strain sequencing project: providing services to taxonomists for standard genome sequencing and annotation.</title>
        <authorList>
            <consortium name="The Broad Institute Genomics Platform"/>
            <consortium name="The Broad Institute Genome Sequencing Center for Infectious Disease"/>
            <person name="Wu L."/>
            <person name="Ma J."/>
        </authorList>
    </citation>
    <scope>NUCLEOTIDE SEQUENCE [LARGE SCALE GENOMIC DNA]</scope>
    <source>
        <strain evidence="3">IBRC-M 10813</strain>
    </source>
</reference>
<accession>A0ABV8JD72</accession>
<dbReference type="PIRSF" id="PIRSF018637">
    <property type="entry name" value="TrmK"/>
    <property type="match status" value="1"/>
</dbReference>
<dbReference type="InterPro" id="IPR006901">
    <property type="entry name" value="TrmK"/>
</dbReference>
<name>A0ABV8JD72_9BACL</name>
<evidence type="ECO:0000313" key="2">
    <source>
        <dbReference type="EMBL" id="MFC4076711.1"/>
    </source>
</evidence>
<dbReference type="RefSeq" id="WP_380703898.1">
    <property type="nucleotide sequence ID" value="NZ_JBHSAP010000009.1"/>
</dbReference>
<organism evidence="2 3">
    <name type="scientific">Salinithrix halophila</name>
    <dbReference type="NCBI Taxonomy" id="1485204"/>
    <lineage>
        <taxon>Bacteria</taxon>
        <taxon>Bacillati</taxon>
        <taxon>Bacillota</taxon>
        <taxon>Bacilli</taxon>
        <taxon>Bacillales</taxon>
        <taxon>Thermoactinomycetaceae</taxon>
        <taxon>Salinithrix</taxon>
    </lineage>
</organism>
<sequence length="266" mass="29626">MAFEKERKKVMDQRAASTPEGDGHKIELSRRLAAVARFVPQGRVVADIGADHALLLAFLAQEGRIQKGIAGEVNLGPFENARDRVKDGSLDETIDVRQGDGLAVLAPREADVVVIAGMGGALIASILARGEEKLRDTERLILQPNNGAERVRAWLLERGWRVVAEDLVEDGGLLYEILVAEPGDAYAPYYDSGLPLQQALETGPLLWKERHPLFPEKIRKELEGRERILTSLDAGRTREALLRKQQLQEEISGWRRLLTWLSKETN</sequence>
<evidence type="ECO:0000256" key="1">
    <source>
        <dbReference type="SAM" id="MobiDB-lite"/>
    </source>
</evidence>
<dbReference type="PANTHER" id="PTHR38451:SF1">
    <property type="entry name" value="TRNA (ADENINE(22)-N(1))-METHYLTRANSFERASE"/>
    <property type="match status" value="1"/>
</dbReference>
<proteinExistence type="predicted"/>
<gene>
    <name evidence="2" type="ORF">ACFOUO_07805</name>
</gene>
<dbReference type="Pfam" id="PF04816">
    <property type="entry name" value="TrmK"/>
    <property type="match status" value="1"/>
</dbReference>
<dbReference type="Proteomes" id="UP001595843">
    <property type="component" value="Unassembled WGS sequence"/>
</dbReference>
<dbReference type="SUPFAM" id="SSF53335">
    <property type="entry name" value="S-adenosyl-L-methionine-dependent methyltransferases"/>
    <property type="match status" value="1"/>
</dbReference>
<feature type="region of interest" description="Disordered" evidence="1">
    <location>
        <begin position="1"/>
        <end position="23"/>
    </location>
</feature>
<dbReference type="InterPro" id="IPR029063">
    <property type="entry name" value="SAM-dependent_MTases_sf"/>
</dbReference>
<dbReference type="EMBL" id="JBHSAP010000009">
    <property type="protein sequence ID" value="MFC4076711.1"/>
    <property type="molecule type" value="Genomic_DNA"/>
</dbReference>
<keyword evidence="3" id="KW-1185">Reference proteome</keyword>